<accession>A0A1J5ILH9</accession>
<reference evidence="8 9" key="1">
    <citation type="journal article" date="2016" name="Environ. Microbiol.">
        <title>Genomic resolution of a cold subsurface aquifer community provides metabolic insights for novel microbes adapted to high CO concentrations.</title>
        <authorList>
            <person name="Probst A.J."/>
            <person name="Castelle C.J."/>
            <person name="Singh A."/>
            <person name="Brown C.T."/>
            <person name="Anantharaman K."/>
            <person name="Sharon I."/>
            <person name="Hug L.A."/>
            <person name="Burstein D."/>
            <person name="Emerson J.B."/>
            <person name="Thomas B.C."/>
            <person name="Banfield J.F."/>
        </authorList>
    </citation>
    <scope>NUCLEOTIDE SEQUENCE [LARGE SCALE GENOMIC DNA]</scope>
    <source>
        <strain evidence="8">CG2_30_54_11</strain>
    </source>
</reference>
<organism evidence="8 9">
    <name type="scientific">Candidatus Wirthbacteria bacterium CG2_30_54_11</name>
    <dbReference type="NCBI Taxonomy" id="1817892"/>
    <lineage>
        <taxon>Bacteria</taxon>
        <taxon>Candidatus Wirthbacteria</taxon>
    </lineage>
</organism>
<dbReference type="HAMAP" id="MF_01114">
    <property type="entry name" value="RecX"/>
    <property type="match status" value="1"/>
</dbReference>
<dbReference type="InterPro" id="IPR003783">
    <property type="entry name" value="Regulatory_RecX"/>
</dbReference>
<comment type="similarity">
    <text evidence="2 5">Belongs to the RecX family.</text>
</comment>
<evidence type="ECO:0000256" key="3">
    <source>
        <dbReference type="ARBA" id="ARBA00018111"/>
    </source>
</evidence>
<dbReference type="EMBL" id="MNZT01000052">
    <property type="protein sequence ID" value="OIP97579.1"/>
    <property type="molecule type" value="Genomic_DNA"/>
</dbReference>
<dbReference type="Pfam" id="PF21981">
    <property type="entry name" value="RecX_HTH3"/>
    <property type="match status" value="1"/>
</dbReference>
<evidence type="ECO:0000259" key="7">
    <source>
        <dbReference type="Pfam" id="PF21981"/>
    </source>
</evidence>
<dbReference type="Gene3D" id="1.10.10.10">
    <property type="entry name" value="Winged helix-like DNA-binding domain superfamily/Winged helix DNA-binding domain"/>
    <property type="match status" value="2"/>
</dbReference>
<evidence type="ECO:0000256" key="2">
    <source>
        <dbReference type="ARBA" id="ARBA00009695"/>
    </source>
</evidence>
<feature type="coiled-coil region" evidence="6">
    <location>
        <begin position="24"/>
        <end position="52"/>
    </location>
</feature>
<protein>
    <recommendedName>
        <fullName evidence="3 5">Regulatory protein RecX</fullName>
    </recommendedName>
</protein>
<feature type="domain" description="RecX third three-helical" evidence="7">
    <location>
        <begin position="128"/>
        <end position="153"/>
    </location>
</feature>
<name>A0A1J5ILH9_9BACT</name>
<comment type="caution">
    <text evidence="8">The sequence shown here is derived from an EMBL/GenBank/DDBJ whole genome shotgun (WGS) entry which is preliminary data.</text>
</comment>
<comment type="function">
    <text evidence="5">Modulates RecA activity.</text>
</comment>
<dbReference type="InterPro" id="IPR053925">
    <property type="entry name" value="RecX_HTH_3rd"/>
</dbReference>
<evidence type="ECO:0000313" key="8">
    <source>
        <dbReference type="EMBL" id="OIP97579.1"/>
    </source>
</evidence>
<dbReference type="GO" id="GO:0006282">
    <property type="term" value="P:regulation of DNA repair"/>
    <property type="evidence" value="ECO:0007669"/>
    <property type="project" value="UniProtKB-UniRule"/>
</dbReference>
<keyword evidence="4 5" id="KW-0963">Cytoplasm</keyword>
<keyword evidence="6" id="KW-0175">Coiled coil</keyword>
<dbReference type="GO" id="GO:0005737">
    <property type="term" value="C:cytoplasm"/>
    <property type="evidence" value="ECO:0007669"/>
    <property type="project" value="UniProtKB-SubCell"/>
</dbReference>
<evidence type="ECO:0000256" key="1">
    <source>
        <dbReference type="ARBA" id="ARBA00004496"/>
    </source>
</evidence>
<evidence type="ECO:0000313" key="9">
    <source>
        <dbReference type="Proteomes" id="UP000183245"/>
    </source>
</evidence>
<dbReference type="PANTHER" id="PTHR33602:SF1">
    <property type="entry name" value="REGULATORY PROTEIN RECX FAMILY PROTEIN"/>
    <property type="match status" value="1"/>
</dbReference>
<sequence length="171" mass="19831">MNDQFSAWIDSYAYQLLARRDYAVKELREKIIRAAEKKFEALDEAHEDEVRQLIETLEQRGHLDEDRFIRAWIANRIAYKPRSRYMLLQELRLHGADLDLAERILKEEVPPAVEKKMAASLAGKKGRTQKDPQKIIAYLSSKGFSYETIRSVLGNQDSEKARQKSPLVPLS</sequence>
<comment type="subcellular location">
    <subcellularLocation>
        <location evidence="1 5">Cytoplasm</location>
    </subcellularLocation>
</comment>
<evidence type="ECO:0000256" key="6">
    <source>
        <dbReference type="SAM" id="Coils"/>
    </source>
</evidence>
<dbReference type="Proteomes" id="UP000183245">
    <property type="component" value="Unassembled WGS sequence"/>
</dbReference>
<gene>
    <name evidence="5" type="primary">recX</name>
    <name evidence="8" type="ORF">AUK40_03000</name>
</gene>
<dbReference type="InterPro" id="IPR036388">
    <property type="entry name" value="WH-like_DNA-bd_sf"/>
</dbReference>
<evidence type="ECO:0000256" key="4">
    <source>
        <dbReference type="ARBA" id="ARBA00022490"/>
    </source>
</evidence>
<dbReference type="PANTHER" id="PTHR33602">
    <property type="entry name" value="REGULATORY PROTEIN RECX FAMILY PROTEIN"/>
    <property type="match status" value="1"/>
</dbReference>
<dbReference type="AlphaFoldDB" id="A0A1J5ILH9"/>
<proteinExistence type="inferred from homology"/>
<dbReference type="STRING" id="1817892.AUK40_03000"/>
<evidence type="ECO:0000256" key="5">
    <source>
        <dbReference type="HAMAP-Rule" id="MF_01114"/>
    </source>
</evidence>